<feature type="compositionally biased region" description="Basic and acidic residues" evidence="1">
    <location>
        <begin position="1"/>
        <end position="10"/>
    </location>
</feature>
<evidence type="ECO:0000256" key="1">
    <source>
        <dbReference type="SAM" id="MobiDB-lite"/>
    </source>
</evidence>
<feature type="region of interest" description="Disordered" evidence="1">
    <location>
        <begin position="1"/>
        <end position="21"/>
    </location>
</feature>
<dbReference type="RefSeq" id="YP_009119165.1">
    <property type="nucleotide sequence ID" value="NC_026440.1"/>
</dbReference>
<name>A0A0B5J5J1_9VIRU</name>
<accession>A0A0B5J5J1</accession>
<protein>
    <submittedName>
        <fullName evidence="2">Uncharacterized protein</fullName>
    </submittedName>
</protein>
<organism evidence="2 3">
    <name type="scientific">Pandoravirus inopinatum</name>
    <dbReference type="NCBI Taxonomy" id="1605721"/>
    <lineage>
        <taxon>Viruses</taxon>
        <taxon>Pandoravirus</taxon>
    </lineage>
</organism>
<evidence type="ECO:0000313" key="3">
    <source>
        <dbReference type="Proteomes" id="UP000202511"/>
    </source>
</evidence>
<dbReference type="Proteomes" id="UP000202511">
    <property type="component" value="Segment"/>
</dbReference>
<sequence length="328" mass="35751">MENKTEDIKKTSSRPDGADADAVAPSWMAHCPSDDPIASILDALPATRVLGAFVHAPPGPALVPPLFCLCLRAVVPFAVVDAMLQDRYRVVVTHYDRRTRLESVGSNDEDSINNDNDGACPDSLRPIPRPLPWPSPWASYCACRPCCYPYEALGGSDVMPCPRGRLVAIPPRTALRIAAWQWASAVTGCVNAPLRWPSAVDVGPCPAPEPQQAAAVDAYARDKGAVVRIRPDGLALIGRWPRSAGTGGDGGNTHGDARPFQHYGTPVRRVTHPWDARVHVDIYDRTCPIVDEDKDQAYMRRHLPYAVARVDTDSVFLVAIYKTTIMTL</sequence>
<evidence type="ECO:0000313" key="2">
    <source>
        <dbReference type="EMBL" id="AJF96930.1"/>
    </source>
</evidence>
<proteinExistence type="predicted"/>
<reference evidence="2 3" key="1">
    <citation type="journal article" date="2015" name="Parasitol. Res.">
        <title>Viruses in close associations with free-living amoebae.</title>
        <authorList>
            <person name="Scheid P."/>
        </authorList>
    </citation>
    <scope>NUCLEOTIDE SEQUENCE [LARGE SCALE GENOMIC DNA]</scope>
    <source>
        <strain evidence="2">KlaHel</strain>
    </source>
</reference>
<dbReference type="KEGG" id="vg:23461847"/>
<dbReference type="EMBL" id="KP136319">
    <property type="protein sequence ID" value="AJF96930.1"/>
    <property type="molecule type" value="Genomic_DNA"/>
</dbReference>
<dbReference type="GeneID" id="23461847"/>